<organism evidence="1">
    <name type="scientific">marine sediment metagenome</name>
    <dbReference type="NCBI Taxonomy" id="412755"/>
    <lineage>
        <taxon>unclassified sequences</taxon>
        <taxon>metagenomes</taxon>
        <taxon>ecological metagenomes</taxon>
    </lineage>
</organism>
<comment type="caution">
    <text evidence="1">The sequence shown here is derived from an EMBL/GenBank/DDBJ whole genome shotgun (WGS) entry which is preliminary data.</text>
</comment>
<sequence>MEKIAAIVGVVLLALLVWWATRKPRPYFP</sequence>
<dbReference type="AlphaFoldDB" id="A0A0F9MP00"/>
<accession>A0A0F9MP00</accession>
<proteinExistence type="predicted"/>
<dbReference type="EMBL" id="LAZR01005292">
    <property type="protein sequence ID" value="KKN01157.1"/>
    <property type="molecule type" value="Genomic_DNA"/>
</dbReference>
<gene>
    <name evidence="1" type="ORF">LCGC14_1130650</name>
</gene>
<protein>
    <submittedName>
        <fullName evidence="1">Uncharacterized protein</fullName>
    </submittedName>
</protein>
<evidence type="ECO:0000313" key="1">
    <source>
        <dbReference type="EMBL" id="KKN01157.1"/>
    </source>
</evidence>
<name>A0A0F9MP00_9ZZZZ</name>
<reference evidence="1" key="1">
    <citation type="journal article" date="2015" name="Nature">
        <title>Complex archaea that bridge the gap between prokaryotes and eukaryotes.</title>
        <authorList>
            <person name="Spang A."/>
            <person name="Saw J.H."/>
            <person name="Jorgensen S.L."/>
            <person name="Zaremba-Niedzwiedzka K."/>
            <person name="Martijn J."/>
            <person name="Lind A.E."/>
            <person name="van Eijk R."/>
            <person name="Schleper C."/>
            <person name="Guy L."/>
            <person name="Ettema T.J."/>
        </authorList>
    </citation>
    <scope>NUCLEOTIDE SEQUENCE</scope>
</reference>